<dbReference type="AlphaFoldDB" id="A0A6M0SWA4"/>
<name>A0A6M0SWA4_CLOBO</name>
<dbReference type="PANTHER" id="PTHR30151">
    <property type="entry name" value="ALKANE SULFONATE ABC TRANSPORTER-RELATED, MEMBRANE SUBUNIT"/>
    <property type="match status" value="1"/>
</dbReference>
<dbReference type="CDD" id="cd06261">
    <property type="entry name" value="TM_PBP2"/>
    <property type="match status" value="1"/>
</dbReference>
<evidence type="ECO:0000256" key="5">
    <source>
        <dbReference type="ARBA" id="ARBA00022989"/>
    </source>
</evidence>
<evidence type="ECO:0000259" key="8">
    <source>
        <dbReference type="PROSITE" id="PS50928"/>
    </source>
</evidence>
<proteinExistence type="inferred from homology"/>
<accession>A0A6M0SWA4</accession>
<dbReference type="Proteomes" id="UP000473089">
    <property type="component" value="Unassembled WGS sequence"/>
</dbReference>
<dbReference type="PROSITE" id="PS50928">
    <property type="entry name" value="ABC_TM1"/>
    <property type="match status" value="1"/>
</dbReference>
<feature type="transmembrane region" description="Helical" evidence="7">
    <location>
        <begin position="96"/>
        <end position="118"/>
    </location>
</feature>
<comment type="subcellular location">
    <subcellularLocation>
        <location evidence="1 7">Cell membrane</location>
        <topology evidence="1 7">Multi-pass membrane protein</topology>
    </subcellularLocation>
</comment>
<keyword evidence="5 7" id="KW-1133">Transmembrane helix</keyword>
<gene>
    <name evidence="9" type="ORF">EXM42_05100</name>
</gene>
<dbReference type="EMBL" id="SGJP01000008">
    <property type="protein sequence ID" value="NFA59787.1"/>
    <property type="molecule type" value="Genomic_DNA"/>
</dbReference>
<keyword evidence="6 7" id="KW-0472">Membrane</keyword>
<evidence type="ECO:0000256" key="4">
    <source>
        <dbReference type="ARBA" id="ARBA00022692"/>
    </source>
</evidence>
<comment type="similarity">
    <text evidence="7">Belongs to the binding-protein-dependent transport system permease family.</text>
</comment>
<feature type="transmembrane region" description="Helical" evidence="7">
    <location>
        <begin position="12"/>
        <end position="30"/>
    </location>
</feature>
<feature type="transmembrane region" description="Helical" evidence="7">
    <location>
        <begin position="220"/>
        <end position="242"/>
    </location>
</feature>
<feature type="transmembrane region" description="Helical" evidence="7">
    <location>
        <begin position="65"/>
        <end position="84"/>
    </location>
</feature>
<evidence type="ECO:0000256" key="6">
    <source>
        <dbReference type="ARBA" id="ARBA00023136"/>
    </source>
</evidence>
<feature type="domain" description="ABC transmembrane type-1" evidence="8">
    <location>
        <begin position="58"/>
        <end position="238"/>
    </location>
</feature>
<dbReference type="Pfam" id="PF00528">
    <property type="entry name" value="BPD_transp_1"/>
    <property type="match status" value="1"/>
</dbReference>
<feature type="transmembrane region" description="Helical" evidence="7">
    <location>
        <begin position="124"/>
        <end position="143"/>
    </location>
</feature>
<feature type="transmembrane region" description="Helical" evidence="7">
    <location>
        <begin position="164"/>
        <end position="189"/>
    </location>
</feature>
<protein>
    <submittedName>
        <fullName evidence="9">ABC transporter permease subunit</fullName>
    </submittedName>
</protein>
<reference evidence="9 10" key="1">
    <citation type="submission" date="2019-02" db="EMBL/GenBank/DDBJ databases">
        <title>Genome sequencing of Clostridium botulinum clinical isolates.</title>
        <authorList>
            <person name="Brunt J."/>
            <person name="Van Vliet A.H.M."/>
            <person name="Stringer S.C."/>
            <person name="Grant K.A."/>
            <person name="Carter A.C."/>
            <person name="Peck M.W."/>
        </authorList>
    </citation>
    <scope>NUCLEOTIDE SEQUENCE [LARGE SCALE GENOMIC DNA]</scope>
    <source>
        <strain evidence="9 10">R1125/03</strain>
    </source>
</reference>
<keyword evidence="3" id="KW-1003">Cell membrane</keyword>
<evidence type="ECO:0000256" key="7">
    <source>
        <dbReference type="RuleBase" id="RU363032"/>
    </source>
</evidence>
<dbReference type="Gene3D" id="1.10.3720.10">
    <property type="entry name" value="MetI-like"/>
    <property type="match status" value="1"/>
</dbReference>
<keyword evidence="4 7" id="KW-0812">Transmembrane</keyword>
<evidence type="ECO:0000256" key="1">
    <source>
        <dbReference type="ARBA" id="ARBA00004651"/>
    </source>
</evidence>
<dbReference type="InterPro" id="IPR035906">
    <property type="entry name" value="MetI-like_sf"/>
</dbReference>
<dbReference type="GO" id="GO:0055085">
    <property type="term" value="P:transmembrane transport"/>
    <property type="evidence" value="ECO:0007669"/>
    <property type="project" value="InterPro"/>
</dbReference>
<keyword evidence="2 7" id="KW-0813">Transport</keyword>
<dbReference type="GO" id="GO:0005886">
    <property type="term" value="C:plasma membrane"/>
    <property type="evidence" value="ECO:0007669"/>
    <property type="project" value="UniProtKB-SubCell"/>
</dbReference>
<comment type="caution">
    <text evidence="9">The sequence shown here is derived from an EMBL/GenBank/DDBJ whole genome shotgun (WGS) entry which is preliminary data.</text>
</comment>
<dbReference type="SUPFAM" id="SSF161098">
    <property type="entry name" value="MetI-like"/>
    <property type="match status" value="1"/>
</dbReference>
<organism evidence="9 10">
    <name type="scientific">Clostridium botulinum</name>
    <dbReference type="NCBI Taxonomy" id="1491"/>
    <lineage>
        <taxon>Bacteria</taxon>
        <taxon>Bacillati</taxon>
        <taxon>Bacillota</taxon>
        <taxon>Clostridia</taxon>
        <taxon>Eubacteriales</taxon>
        <taxon>Clostridiaceae</taxon>
        <taxon>Clostridium</taxon>
    </lineage>
</organism>
<evidence type="ECO:0000256" key="3">
    <source>
        <dbReference type="ARBA" id="ARBA00022475"/>
    </source>
</evidence>
<dbReference type="InterPro" id="IPR000515">
    <property type="entry name" value="MetI-like"/>
</dbReference>
<sequence>MKTSIMVNNKYRVVSIILILILWELLAYIYSPLVIPNIKFVFKALIEILSNKESLKQIIVTTKRLTIALGISITLGSILGLLIGSSKKLLIIFKPILSIMQSVPPISWLVLAIIWFGLEGKASIFIVVISTLPMMIINLIEGINNVDCKLIEMGKVFKFSKQKMIINVMIPSIVPYFQSALQIVIGLGWKIVIMGEVLSSSNGIGGEITNARLNIETNYIFAWTIIIVLLFYGTDKLILYIFNKKLKGDRYDFKNTRFE</sequence>
<dbReference type="PANTHER" id="PTHR30151:SF0">
    <property type="entry name" value="ABC TRANSPORTER PERMEASE PROTEIN MJ0413-RELATED"/>
    <property type="match status" value="1"/>
</dbReference>
<evidence type="ECO:0000313" key="9">
    <source>
        <dbReference type="EMBL" id="NFA59787.1"/>
    </source>
</evidence>
<evidence type="ECO:0000256" key="2">
    <source>
        <dbReference type="ARBA" id="ARBA00022448"/>
    </source>
</evidence>
<evidence type="ECO:0000313" key="10">
    <source>
        <dbReference type="Proteomes" id="UP000473089"/>
    </source>
</evidence>